<dbReference type="RefSeq" id="WP_248265977.1">
    <property type="nucleotide sequence ID" value="NZ_CP096034.1"/>
</dbReference>
<protein>
    <recommendedName>
        <fullName evidence="3">DUF3862 domain-containing protein</fullName>
    </recommendedName>
</protein>
<name>A0ABY4JIF5_9BACI</name>
<evidence type="ECO:0008006" key="3">
    <source>
        <dbReference type="Google" id="ProtNLM"/>
    </source>
</evidence>
<accession>A0ABY4JIF5</accession>
<organism evidence="1 2">
    <name type="scientific">Gottfriedia acidiceleris</name>
    <dbReference type="NCBI Taxonomy" id="371036"/>
    <lineage>
        <taxon>Bacteria</taxon>
        <taxon>Bacillati</taxon>
        <taxon>Bacillota</taxon>
        <taxon>Bacilli</taxon>
        <taxon>Bacillales</taxon>
        <taxon>Bacillaceae</taxon>
        <taxon>Gottfriedia</taxon>
    </lineage>
</organism>
<reference evidence="1 2" key="1">
    <citation type="submission" date="2022-04" db="EMBL/GenBank/DDBJ databases">
        <title>Mechanism of arsenic methylation and mitigation arsenic toxicity by Bacillus sp. LH14 from an Arsenic-Contaminated Paddy Soil.</title>
        <authorList>
            <person name="Wang D."/>
        </authorList>
    </citation>
    <scope>NUCLEOTIDE SEQUENCE [LARGE SCALE GENOMIC DNA]</scope>
    <source>
        <strain evidence="1 2">LH14</strain>
    </source>
</reference>
<dbReference type="PROSITE" id="PS51257">
    <property type="entry name" value="PROKAR_LIPOPROTEIN"/>
    <property type="match status" value="1"/>
</dbReference>
<evidence type="ECO:0000313" key="1">
    <source>
        <dbReference type="EMBL" id="UPM52613.1"/>
    </source>
</evidence>
<sequence>MKKYSHLILSVVLSAIILVGCGIGHKEKSSSYSIAAIVYHTLSDKDKAELVNDKPDGGGVVERKVVTKEIAHLTDESYDGKEVYSVTFHTKNSEILGDIIVFFDGETQKVIGRGYRE</sequence>
<keyword evidence="2" id="KW-1185">Reference proteome</keyword>
<dbReference type="Proteomes" id="UP000830639">
    <property type="component" value="Chromosome"/>
</dbReference>
<dbReference type="EMBL" id="CP096034">
    <property type="protein sequence ID" value="UPM52613.1"/>
    <property type="molecule type" value="Genomic_DNA"/>
</dbReference>
<proteinExistence type="predicted"/>
<evidence type="ECO:0000313" key="2">
    <source>
        <dbReference type="Proteomes" id="UP000830639"/>
    </source>
</evidence>
<gene>
    <name evidence="1" type="ORF">MY490_12275</name>
</gene>